<dbReference type="InterPro" id="IPR001036">
    <property type="entry name" value="Acrflvin-R"/>
</dbReference>
<feature type="non-terminal residue" evidence="2">
    <location>
        <position position="135"/>
    </location>
</feature>
<evidence type="ECO:0000313" key="2">
    <source>
        <dbReference type="EMBL" id="EGH17837.1"/>
    </source>
</evidence>
<proteinExistence type="predicted"/>
<dbReference type="HOGENOM" id="CLU_1890216_0_0_6"/>
<evidence type="ECO:0000313" key="3">
    <source>
        <dbReference type="Proteomes" id="UP000005466"/>
    </source>
</evidence>
<accession>F3CEZ5</accession>
<keyword evidence="1" id="KW-0812">Transmembrane</keyword>
<dbReference type="PANTHER" id="PTHR32063:SF24">
    <property type="entry name" value="CATION EFFLUX SYSTEM (ACRB_ACRD_ACRF FAMILY)"/>
    <property type="match status" value="1"/>
</dbReference>
<keyword evidence="1" id="KW-1133">Transmembrane helix</keyword>
<dbReference type="GO" id="GO:0042910">
    <property type="term" value="F:xenobiotic transmembrane transporter activity"/>
    <property type="evidence" value="ECO:0007669"/>
    <property type="project" value="TreeGrafter"/>
</dbReference>
<sequence>GSLRLTAQPLPDQCFSLAHGKPACDNMSRTFDLPIFALTGVEGKMFHPMAFTVVIALLGAMILSVTFVPAAIAMFVTGKVKEEEGFVMRTARHRYAPILSWVLGHRSIAFGLALVLIVLSGFTASRMGSEFIPRL</sequence>
<dbReference type="EMBL" id="ADWY01002100">
    <property type="protein sequence ID" value="EGH17837.1"/>
    <property type="molecule type" value="Genomic_DNA"/>
</dbReference>
<evidence type="ECO:0000256" key="1">
    <source>
        <dbReference type="SAM" id="Phobius"/>
    </source>
</evidence>
<keyword evidence="1" id="KW-0472">Membrane</keyword>
<organism evidence="2 3">
    <name type="scientific">Pseudomonas savastanoi pv. glycinea str. race 4</name>
    <dbReference type="NCBI Taxonomy" id="875330"/>
    <lineage>
        <taxon>Bacteria</taxon>
        <taxon>Pseudomonadati</taxon>
        <taxon>Pseudomonadota</taxon>
        <taxon>Gammaproteobacteria</taxon>
        <taxon>Pseudomonadales</taxon>
        <taxon>Pseudomonadaceae</taxon>
        <taxon>Pseudomonas</taxon>
    </lineage>
</organism>
<dbReference type="PANTHER" id="PTHR32063">
    <property type="match status" value="1"/>
</dbReference>
<feature type="transmembrane region" description="Helical" evidence="1">
    <location>
        <begin position="98"/>
        <end position="122"/>
    </location>
</feature>
<dbReference type="Gene3D" id="1.20.1640.10">
    <property type="entry name" value="Multidrug efflux transporter AcrB transmembrane domain"/>
    <property type="match status" value="2"/>
</dbReference>
<name>F3CEZ5_PSESG</name>
<dbReference type="Pfam" id="PF00873">
    <property type="entry name" value="ACR_tran"/>
    <property type="match status" value="1"/>
</dbReference>
<protein>
    <submittedName>
        <fullName evidence="2">Cation efflux family protein</fullName>
    </submittedName>
</protein>
<dbReference type="AlphaFoldDB" id="F3CEZ5"/>
<dbReference type="GO" id="GO:0005886">
    <property type="term" value="C:plasma membrane"/>
    <property type="evidence" value="ECO:0007669"/>
    <property type="project" value="TreeGrafter"/>
</dbReference>
<dbReference type="SUPFAM" id="SSF82866">
    <property type="entry name" value="Multidrug efflux transporter AcrB transmembrane domain"/>
    <property type="match status" value="1"/>
</dbReference>
<comment type="caution">
    <text evidence="2">The sequence shown here is derived from an EMBL/GenBank/DDBJ whole genome shotgun (WGS) entry which is preliminary data.</text>
</comment>
<reference evidence="2 3" key="1">
    <citation type="journal article" date="2011" name="PLoS Pathog.">
        <title>Dynamic evolution of pathogenicity revealed by sequencing and comparative genomics of 19 Pseudomonas syringae isolates.</title>
        <authorList>
            <person name="Baltrus D.A."/>
            <person name="Nishimura M.T."/>
            <person name="Romanchuk A."/>
            <person name="Chang J.H."/>
            <person name="Mukhtar M.S."/>
            <person name="Cherkis K."/>
            <person name="Roach J."/>
            <person name="Grant S.R."/>
            <person name="Jones C.D."/>
            <person name="Dangl J.L."/>
        </authorList>
    </citation>
    <scope>NUCLEOTIDE SEQUENCE [LARGE SCALE GENOMIC DNA]</scope>
    <source>
        <strain evidence="3">race 4</strain>
    </source>
</reference>
<gene>
    <name evidence="2" type="ORF">Pgy4_33306</name>
</gene>
<feature type="transmembrane region" description="Helical" evidence="1">
    <location>
        <begin position="49"/>
        <end position="77"/>
    </location>
</feature>
<dbReference type="Proteomes" id="UP000005466">
    <property type="component" value="Unassembled WGS sequence"/>
</dbReference>
<feature type="non-terminal residue" evidence="2">
    <location>
        <position position="1"/>
    </location>
</feature>